<keyword evidence="3" id="KW-0732">Signal</keyword>
<dbReference type="InterPro" id="IPR001254">
    <property type="entry name" value="Trypsin_dom"/>
</dbReference>
<dbReference type="Gene3D" id="2.40.10.10">
    <property type="entry name" value="Trypsin-like serine proteases"/>
    <property type="match status" value="1"/>
</dbReference>
<evidence type="ECO:0000259" key="4">
    <source>
        <dbReference type="PROSITE" id="PS50240"/>
    </source>
</evidence>
<dbReference type="AlphaFoldDB" id="A0A444JNV3"/>
<dbReference type="SUPFAM" id="SSF50494">
    <property type="entry name" value="Trypsin-like serine proteases"/>
    <property type="match status" value="1"/>
</dbReference>
<evidence type="ECO:0000256" key="1">
    <source>
        <dbReference type="SAM" id="MobiDB-lite"/>
    </source>
</evidence>
<evidence type="ECO:0000256" key="3">
    <source>
        <dbReference type="SAM" id="SignalP"/>
    </source>
</evidence>
<dbReference type="InterPro" id="IPR018114">
    <property type="entry name" value="TRYPSIN_HIS"/>
</dbReference>
<proteinExistence type="predicted"/>
<dbReference type="GO" id="GO:0004252">
    <property type="term" value="F:serine-type endopeptidase activity"/>
    <property type="evidence" value="ECO:0007669"/>
    <property type="project" value="InterPro"/>
</dbReference>
<keyword evidence="5" id="KW-0645">Protease</keyword>
<dbReference type="PROSITE" id="PS50240">
    <property type="entry name" value="TRYPSIN_DOM"/>
    <property type="match status" value="1"/>
</dbReference>
<dbReference type="PROSITE" id="PS00134">
    <property type="entry name" value="TRYPSIN_HIS"/>
    <property type="match status" value="1"/>
</dbReference>
<dbReference type="Proteomes" id="UP000287563">
    <property type="component" value="Unassembled WGS sequence"/>
</dbReference>
<accession>A0A444JNV3</accession>
<keyword evidence="2" id="KW-1133">Transmembrane helix</keyword>
<dbReference type="PRINTS" id="PR00722">
    <property type="entry name" value="CHYMOTRYPSIN"/>
</dbReference>
<dbReference type="RefSeq" id="WP_128784380.1">
    <property type="nucleotide sequence ID" value="NZ_RJLM01000005.1"/>
</dbReference>
<keyword evidence="2" id="KW-0472">Membrane</keyword>
<protein>
    <submittedName>
        <fullName evidence="5">Serine protease</fullName>
    </submittedName>
</protein>
<feature type="domain" description="Peptidase S1" evidence="4">
    <location>
        <begin position="29"/>
        <end position="329"/>
    </location>
</feature>
<keyword evidence="5" id="KW-0378">Hydrolase</keyword>
<dbReference type="Pfam" id="PF00089">
    <property type="entry name" value="Trypsin"/>
    <property type="match status" value="1"/>
</dbReference>
<dbReference type="OrthoDB" id="9813836at2"/>
<dbReference type="PANTHER" id="PTHR24258">
    <property type="entry name" value="SERINE PROTEASE-RELATED"/>
    <property type="match status" value="1"/>
</dbReference>
<evidence type="ECO:0000313" key="6">
    <source>
        <dbReference type="Proteomes" id="UP000287563"/>
    </source>
</evidence>
<evidence type="ECO:0000256" key="2">
    <source>
        <dbReference type="SAM" id="Phobius"/>
    </source>
</evidence>
<gene>
    <name evidence="5" type="ORF">EDI28_13455</name>
</gene>
<evidence type="ECO:0000313" key="5">
    <source>
        <dbReference type="EMBL" id="RWX54753.1"/>
    </source>
</evidence>
<dbReference type="EMBL" id="RJLM01000005">
    <property type="protein sequence ID" value="RWX54753.1"/>
    <property type="molecule type" value="Genomic_DNA"/>
</dbReference>
<feature type="region of interest" description="Disordered" evidence="1">
    <location>
        <begin position="188"/>
        <end position="210"/>
    </location>
</feature>
<dbReference type="InterPro" id="IPR001314">
    <property type="entry name" value="Peptidase_S1A"/>
</dbReference>
<keyword evidence="6" id="KW-1185">Reference proteome</keyword>
<feature type="chain" id="PRO_5019282996" evidence="3">
    <location>
        <begin position="23"/>
        <end position="393"/>
    </location>
</feature>
<organism evidence="5 6">
    <name type="scientific">Photobacterium chitinilyticum</name>
    <dbReference type="NCBI Taxonomy" id="2485123"/>
    <lineage>
        <taxon>Bacteria</taxon>
        <taxon>Pseudomonadati</taxon>
        <taxon>Pseudomonadota</taxon>
        <taxon>Gammaproteobacteria</taxon>
        <taxon>Vibrionales</taxon>
        <taxon>Vibrionaceae</taxon>
        <taxon>Photobacterium</taxon>
    </lineage>
</organism>
<feature type="compositionally biased region" description="Low complexity" evidence="1">
    <location>
        <begin position="197"/>
        <end position="210"/>
    </location>
</feature>
<dbReference type="InterPro" id="IPR043504">
    <property type="entry name" value="Peptidase_S1_PA_chymotrypsin"/>
</dbReference>
<dbReference type="PANTHER" id="PTHR24258:SF116">
    <property type="entry name" value="FI16631P1-RELATED"/>
    <property type="match status" value="1"/>
</dbReference>
<name>A0A444JNV3_9GAMM</name>
<dbReference type="CDD" id="cd00190">
    <property type="entry name" value="Tryp_SPc"/>
    <property type="match status" value="1"/>
</dbReference>
<keyword evidence="2" id="KW-0812">Transmembrane</keyword>
<comment type="caution">
    <text evidence="5">The sequence shown here is derived from an EMBL/GenBank/DDBJ whole genome shotgun (WGS) entry which is preliminary data.</text>
</comment>
<feature type="signal peptide" evidence="3">
    <location>
        <begin position="1"/>
        <end position="22"/>
    </location>
</feature>
<dbReference type="GO" id="GO:0006508">
    <property type="term" value="P:proteolysis"/>
    <property type="evidence" value="ECO:0007669"/>
    <property type="project" value="UniProtKB-KW"/>
</dbReference>
<dbReference type="InterPro" id="IPR009003">
    <property type="entry name" value="Peptidase_S1_PA"/>
</dbReference>
<feature type="transmembrane region" description="Helical" evidence="2">
    <location>
        <begin position="368"/>
        <end position="387"/>
    </location>
</feature>
<reference evidence="5 6" key="1">
    <citation type="submission" date="2018-11" db="EMBL/GenBank/DDBJ databases">
        <title>Photobacterium sp. BEI247 sp. nov., a marine bacterium isolated from Yongle Blue Hole in the South China Sea.</title>
        <authorList>
            <person name="Wang X."/>
        </authorList>
    </citation>
    <scope>NUCLEOTIDE SEQUENCE [LARGE SCALE GENOMIC DNA]</scope>
    <source>
        <strain evidence="6">BEI247</strain>
    </source>
</reference>
<sequence length="393" mass="42484">MRVRHLFAAVGLCLIFSVPIMANEVSGYVVGGTPVKPSDDHSWMASIRLTSKQLSHNCGGTVVNERWVLTAAHCVVQQASAEQYQVIPPSKLNVMVGTTSGTVEDVATLYAVSHVVVHPDYSPQANVQVTPQPDGSVITEVLRPALDNDIALLRVDRPFSAQITPILLATDKDADEIDLSLGSQWSDTNRPKNTKVTGWGSTQTSGTGTSEKLMEAELSFLPMPECFNRLELGNEAYYIIDSPRNRTKVCALPPAVIFDSDGTSKEYGPDSCKGDSGGPLRVKNALGDWIQFGIVSGGPVGKLVCGSLVRPSFYTRIGTYYSWILSNVAKVPEKPITGPNIIREEEAKNDCIAGSTGISQNNCNMKSASGGAISWFGMLLVFFIGWLRRSMIK</sequence>
<dbReference type="SMART" id="SM00020">
    <property type="entry name" value="Tryp_SPc"/>
    <property type="match status" value="1"/>
</dbReference>